<dbReference type="NCBIfam" id="TIGR01446">
    <property type="entry name" value="DnaD_dom"/>
    <property type="match status" value="1"/>
</dbReference>
<feature type="domain" description="DnaB/C C-terminal" evidence="2">
    <location>
        <begin position="209"/>
        <end position="262"/>
    </location>
</feature>
<proteinExistence type="inferred from homology"/>
<dbReference type="InterPro" id="IPR006343">
    <property type="entry name" value="DnaB/C_C"/>
</dbReference>
<dbReference type="Proteomes" id="UP000886803">
    <property type="component" value="Unassembled WGS sequence"/>
</dbReference>
<evidence type="ECO:0000313" key="4">
    <source>
        <dbReference type="Proteomes" id="UP000886803"/>
    </source>
</evidence>
<sequence>MAYKLAANSGETVAVPQVVFRHLARTDGDTVRVALYLVGGGAAEPRTIAHDLGLKSVEAAKRALQYWVGAGLLDRGADAALPENPSPRTRLDPDAINDPFVAVLCQEAQASFGRALSRSEMLRLVSLYLDEGWQPDVILTCCAEIARQPGNARKTVASVCRELHRWREAGVETGADAEKYLQREALRAERRQEVARLFGVDPADFTRWERSAIDRWFEQGGFSAEVIAEAILRAENHRTVRYVDGILRAWHAQGRTTLDAVRGQGQLTGANILATGAKPADSASTAPANDLFHTDWNAIFDDETEV</sequence>
<feature type="domain" description="DnaB/C C-terminal" evidence="2">
    <location>
        <begin position="106"/>
        <end position="180"/>
    </location>
</feature>
<dbReference type="Pfam" id="PF07261">
    <property type="entry name" value="DnaB_2"/>
    <property type="match status" value="2"/>
</dbReference>
<protein>
    <submittedName>
        <fullName evidence="3">DnaD domain protein</fullName>
    </submittedName>
</protein>
<name>A0A9D2S2G5_9FIRM</name>
<accession>A0A9D2S2G5</accession>
<reference evidence="3" key="2">
    <citation type="submission" date="2021-04" db="EMBL/GenBank/DDBJ databases">
        <authorList>
            <person name="Gilroy R."/>
        </authorList>
    </citation>
    <scope>NUCLEOTIDE SEQUENCE</scope>
    <source>
        <strain evidence="3">ChiBcec8-13705</strain>
    </source>
</reference>
<dbReference type="InterPro" id="IPR034829">
    <property type="entry name" value="DnaD-like_sf"/>
</dbReference>
<evidence type="ECO:0000256" key="1">
    <source>
        <dbReference type="ARBA" id="ARBA00093462"/>
    </source>
</evidence>
<reference evidence="3" key="1">
    <citation type="journal article" date="2021" name="PeerJ">
        <title>Extensive microbial diversity within the chicken gut microbiome revealed by metagenomics and culture.</title>
        <authorList>
            <person name="Gilroy R."/>
            <person name="Ravi A."/>
            <person name="Getino M."/>
            <person name="Pursley I."/>
            <person name="Horton D.L."/>
            <person name="Alikhan N.F."/>
            <person name="Baker D."/>
            <person name="Gharbi K."/>
            <person name="Hall N."/>
            <person name="Watson M."/>
            <person name="Adriaenssens E.M."/>
            <person name="Foster-Nyarko E."/>
            <person name="Jarju S."/>
            <person name="Secka A."/>
            <person name="Antonio M."/>
            <person name="Oren A."/>
            <person name="Chaudhuri R.R."/>
            <person name="La Ragione R."/>
            <person name="Hildebrand F."/>
            <person name="Pallen M.J."/>
        </authorList>
    </citation>
    <scope>NUCLEOTIDE SEQUENCE</scope>
    <source>
        <strain evidence="3">ChiBcec8-13705</strain>
    </source>
</reference>
<comment type="caution">
    <text evidence="3">The sequence shown here is derived from an EMBL/GenBank/DDBJ whole genome shotgun (WGS) entry which is preliminary data.</text>
</comment>
<dbReference type="EMBL" id="DWYG01000060">
    <property type="protein sequence ID" value="HJB41673.1"/>
    <property type="molecule type" value="Genomic_DNA"/>
</dbReference>
<evidence type="ECO:0000313" key="3">
    <source>
        <dbReference type="EMBL" id="HJB41673.1"/>
    </source>
</evidence>
<dbReference type="SUPFAM" id="SSF158499">
    <property type="entry name" value="DnaD domain-like"/>
    <property type="match status" value="1"/>
</dbReference>
<evidence type="ECO:0000259" key="2">
    <source>
        <dbReference type="Pfam" id="PF07261"/>
    </source>
</evidence>
<dbReference type="Gene3D" id="1.10.10.630">
    <property type="entry name" value="DnaD domain-like"/>
    <property type="match status" value="2"/>
</dbReference>
<dbReference type="AlphaFoldDB" id="A0A9D2S2G5"/>
<gene>
    <name evidence="3" type="ORF">H9945_04170</name>
</gene>
<organism evidence="3 4">
    <name type="scientific">Candidatus Gemmiger avicola</name>
    <dbReference type="NCBI Taxonomy" id="2838605"/>
    <lineage>
        <taxon>Bacteria</taxon>
        <taxon>Bacillati</taxon>
        <taxon>Bacillota</taxon>
        <taxon>Clostridia</taxon>
        <taxon>Eubacteriales</taxon>
        <taxon>Gemmiger</taxon>
    </lineage>
</organism>
<comment type="similarity">
    <text evidence="1">Belongs to the DnaB/DnaD family.</text>
</comment>